<name>A0ABQ5XGU1_9GAMM</name>
<gene>
    <name evidence="5" type="ORF">GCM10007898_34160</name>
</gene>
<dbReference type="InterPro" id="IPR051786">
    <property type="entry name" value="ASN_synthetase/amidase"/>
</dbReference>
<dbReference type="Pfam" id="PF00733">
    <property type="entry name" value="Asn_synthase"/>
    <property type="match status" value="1"/>
</dbReference>
<evidence type="ECO:0000313" key="6">
    <source>
        <dbReference type="Proteomes" id="UP001156627"/>
    </source>
</evidence>
<evidence type="ECO:0000256" key="1">
    <source>
        <dbReference type="ARBA" id="ARBA00005187"/>
    </source>
</evidence>
<dbReference type="PANTHER" id="PTHR43284:SF1">
    <property type="entry name" value="ASPARAGINE SYNTHETASE"/>
    <property type="match status" value="1"/>
</dbReference>
<evidence type="ECO:0000313" key="5">
    <source>
        <dbReference type="EMBL" id="GLQ89841.1"/>
    </source>
</evidence>
<organism evidence="5 6">
    <name type="scientific">Dyella flagellata</name>
    <dbReference type="NCBI Taxonomy" id="1867833"/>
    <lineage>
        <taxon>Bacteria</taxon>
        <taxon>Pseudomonadati</taxon>
        <taxon>Pseudomonadota</taxon>
        <taxon>Gammaproteobacteria</taxon>
        <taxon>Lysobacterales</taxon>
        <taxon>Rhodanobacteraceae</taxon>
        <taxon>Dyella</taxon>
    </lineage>
</organism>
<dbReference type="RefSeq" id="WP_284333278.1">
    <property type="nucleotide sequence ID" value="NZ_BSOA01000043.1"/>
</dbReference>
<comment type="catalytic activity">
    <reaction evidence="3">
        <text>L-aspartate + L-glutamine + ATP + H2O = L-asparagine + L-glutamate + AMP + diphosphate + H(+)</text>
        <dbReference type="Rhea" id="RHEA:12228"/>
        <dbReference type="ChEBI" id="CHEBI:15377"/>
        <dbReference type="ChEBI" id="CHEBI:15378"/>
        <dbReference type="ChEBI" id="CHEBI:29985"/>
        <dbReference type="ChEBI" id="CHEBI:29991"/>
        <dbReference type="ChEBI" id="CHEBI:30616"/>
        <dbReference type="ChEBI" id="CHEBI:33019"/>
        <dbReference type="ChEBI" id="CHEBI:58048"/>
        <dbReference type="ChEBI" id="CHEBI:58359"/>
        <dbReference type="ChEBI" id="CHEBI:456215"/>
        <dbReference type="EC" id="6.3.5.4"/>
    </reaction>
</comment>
<comment type="pathway">
    <text evidence="1">Amino-acid biosynthesis; L-asparagine biosynthesis; L-asparagine from L-aspartate (L-Gln route): step 1/1.</text>
</comment>
<dbReference type="EMBL" id="BSOA01000043">
    <property type="protein sequence ID" value="GLQ89841.1"/>
    <property type="molecule type" value="Genomic_DNA"/>
</dbReference>
<dbReference type="Gene3D" id="3.40.50.620">
    <property type="entry name" value="HUPs"/>
    <property type="match status" value="1"/>
</dbReference>
<dbReference type="SUPFAM" id="SSF52402">
    <property type="entry name" value="Adenine nucleotide alpha hydrolases-like"/>
    <property type="match status" value="1"/>
</dbReference>
<comment type="caution">
    <text evidence="5">The sequence shown here is derived from an EMBL/GenBank/DDBJ whole genome shotgun (WGS) entry which is preliminary data.</text>
</comment>
<dbReference type="InterPro" id="IPR001962">
    <property type="entry name" value="Asn_synthase"/>
</dbReference>
<evidence type="ECO:0000256" key="2">
    <source>
        <dbReference type="ARBA" id="ARBA00012737"/>
    </source>
</evidence>
<sequence length="499" mass="55922">MKDSQIDTLSIEATSFTLSSGTCDRSNVQIDTSPYQGEVDFSPLDKLQGEEVLVDPVSLADLLRNSFVYPPHSIYRNVKLAGTGFDPAQDMHIAPQYHYRFQSALAPSRPPPGALDVHKLLETYHCLLCNSIARTTANMRAPWLLQSGGKDSTTLAIALAETRPDTTCFTYLGGSEENEIASARLVAKRLGLRHESLECNPERAYDRYLAVLPRLPLLTADFAALSYADLATEVHARGGDGIIDGLGADQYFGTPLHRMDHLLALLAQGIRLPQELFTSSLVSRNFKLCFVLSTLQMDPFERYFPGSRFSDEEVDALFGCDISARSRQRIESFRSDIGAAQSKEAIRRITCTILESSMLAKGMYMAKAVSLRLAYPYCDEQLRDWVFNHVPDDNLIGPGGVNKVLMRKYIARHFKELPYVVSKGSFRFDLRGLASRRFDQVRAFAERARDVMPGAPAWLDTNRKFLDNKYFASKFYLLAVTLPWLLDRIHGSKIATHVK</sequence>
<accession>A0ABQ5XGU1</accession>
<proteinExistence type="predicted"/>
<dbReference type="EC" id="6.3.5.4" evidence="2"/>
<dbReference type="InterPro" id="IPR014729">
    <property type="entry name" value="Rossmann-like_a/b/a_fold"/>
</dbReference>
<protein>
    <recommendedName>
        <fullName evidence="2">asparagine synthase (glutamine-hydrolyzing)</fullName>
        <ecNumber evidence="2">6.3.5.4</ecNumber>
    </recommendedName>
</protein>
<feature type="domain" description="Asparagine synthetase" evidence="4">
    <location>
        <begin position="147"/>
        <end position="413"/>
    </location>
</feature>
<reference evidence="6" key="1">
    <citation type="journal article" date="2019" name="Int. J. Syst. Evol. Microbiol.">
        <title>The Global Catalogue of Microorganisms (GCM) 10K type strain sequencing project: providing services to taxonomists for standard genome sequencing and annotation.</title>
        <authorList>
            <consortium name="The Broad Institute Genomics Platform"/>
            <consortium name="The Broad Institute Genome Sequencing Center for Infectious Disease"/>
            <person name="Wu L."/>
            <person name="Ma J."/>
        </authorList>
    </citation>
    <scope>NUCLEOTIDE SEQUENCE [LARGE SCALE GENOMIC DNA]</scope>
    <source>
        <strain evidence="6">NBRC 111981</strain>
    </source>
</reference>
<evidence type="ECO:0000259" key="4">
    <source>
        <dbReference type="Pfam" id="PF00733"/>
    </source>
</evidence>
<dbReference type="Proteomes" id="UP001156627">
    <property type="component" value="Unassembled WGS sequence"/>
</dbReference>
<keyword evidence="6" id="KW-1185">Reference proteome</keyword>
<dbReference type="PANTHER" id="PTHR43284">
    <property type="entry name" value="ASPARAGINE SYNTHETASE (GLUTAMINE-HYDROLYZING)"/>
    <property type="match status" value="1"/>
</dbReference>
<evidence type="ECO:0000256" key="3">
    <source>
        <dbReference type="ARBA" id="ARBA00048741"/>
    </source>
</evidence>